<dbReference type="EMBL" id="JABBHF010000008">
    <property type="protein sequence ID" value="NMH88738.1"/>
    <property type="molecule type" value="Genomic_DNA"/>
</dbReference>
<accession>A0ABX1S125</accession>
<reference evidence="1 2" key="1">
    <citation type="submission" date="2020-04" db="EMBL/GenBank/DDBJ databases">
        <title>A Flavivirga sp. nov.</title>
        <authorList>
            <person name="Sun X."/>
        </authorList>
    </citation>
    <scope>NUCLEOTIDE SEQUENCE [LARGE SCALE GENOMIC DNA]</scope>
    <source>
        <strain evidence="1 2">Y03</strain>
    </source>
</reference>
<keyword evidence="2" id="KW-1185">Reference proteome</keyword>
<proteinExistence type="predicted"/>
<name>A0ABX1S125_9FLAO</name>
<evidence type="ECO:0000313" key="1">
    <source>
        <dbReference type="EMBL" id="NMH88738.1"/>
    </source>
</evidence>
<organism evidence="1 2">
    <name type="scientific">Flavivirga algicola</name>
    <dbReference type="NCBI Taxonomy" id="2729136"/>
    <lineage>
        <taxon>Bacteria</taxon>
        <taxon>Pseudomonadati</taxon>
        <taxon>Bacteroidota</taxon>
        <taxon>Flavobacteriia</taxon>
        <taxon>Flavobacteriales</taxon>
        <taxon>Flavobacteriaceae</taxon>
        <taxon>Flavivirga</taxon>
    </lineage>
</organism>
<evidence type="ECO:0000313" key="2">
    <source>
        <dbReference type="Proteomes" id="UP000746690"/>
    </source>
</evidence>
<protein>
    <submittedName>
        <fullName evidence="1">Uncharacterized protein</fullName>
    </submittedName>
</protein>
<sequence>MRFKYVHLLVLVMILLSFTASMKSLKINDTFRLLTPQTEFEAGHDITLKFSTNSDSKPDLYLSNSYGSIIIKPVINRSSLSYQLPKSLGNKTGMISWKLLGSTLYGKLNIHPKQEVATMETYLGPPSIETGETDYTMLVVIPTDIHDNPLKDNTQVSVMYQFLANESHDTIYMKNSISYKNIYSKTKTGRMLISSECLNKNSKEYDINILPTIPTDFTITYNRNHEYADGNQITTFSTSIIKDKYDNIVSDGTYVDFFITNASNDILKTSGSTVQGIATAKIIHPDHQDIWEVKAFVKGISESDSISVTYKQSITYFKVAFSEGNKAITVGPLKSFMGQMIPDGLEVKLHILQNNIKIKTFYKDSFTGYATFNLNLDSFPDSTYTFKIETAGIEKTYRNIKL</sequence>
<gene>
    <name evidence="1" type="ORF">HHX25_14590</name>
</gene>
<dbReference type="Proteomes" id="UP000746690">
    <property type="component" value="Unassembled WGS sequence"/>
</dbReference>
<comment type="caution">
    <text evidence="1">The sequence shown here is derived from an EMBL/GenBank/DDBJ whole genome shotgun (WGS) entry which is preliminary data.</text>
</comment>